<evidence type="ECO:0000259" key="1">
    <source>
        <dbReference type="Pfam" id="PF00149"/>
    </source>
</evidence>
<dbReference type="GO" id="GO:0016787">
    <property type="term" value="F:hydrolase activity"/>
    <property type="evidence" value="ECO:0007669"/>
    <property type="project" value="InterPro"/>
</dbReference>
<evidence type="ECO:0000313" key="3">
    <source>
        <dbReference type="Proteomes" id="UP000004691"/>
    </source>
</evidence>
<name>I0V6Y2_9PSEU</name>
<evidence type="ECO:0000313" key="2">
    <source>
        <dbReference type="EMBL" id="EID55885.1"/>
    </source>
</evidence>
<dbReference type="SUPFAM" id="SSF56300">
    <property type="entry name" value="Metallo-dependent phosphatases"/>
    <property type="match status" value="1"/>
</dbReference>
<dbReference type="InterPro" id="IPR029052">
    <property type="entry name" value="Metallo-depent_PP-like"/>
</dbReference>
<dbReference type="HOGENOM" id="CLU_1034119_0_0_11"/>
<dbReference type="Gene3D" id="3.60.21.10">
    <property type="match status" value="2"/>
</dbReference>
<proteinExistence type="predicted"/>
<gene>
    <name evidence="2" type="ORF">SacxiDRAFT_3692</name>
</gene>
<reference evidence="2 3" key="1">
    <citation type="submission" date="2012-01" db="EMBL/GenBank/DDBJ databases">
        <title>Improved High-Quality Draft sequence of Saccharomonospora xinjiangensis XJ-54.</title>
        <authorList>
            <consortium name="US DOE Joint Genome Institute"/>
            <person name="Lucas S."/>
            <person name="Han J."/>
            <person name="Lapidus A."/>
            <person name="Cheng J.-F."/>
            <person name="Goodwin L."/>
            <person name="Pitluck S."/>
            <person name="Peters L."/>
            <person name="Mikhailova N."/>
            <person name="Teshima H."/>
            <person name="Detter J.C."/>
            <person name="Han C."/>
            <person name="Tapia R."/>
            <person name="Land M."/>
            <person name="Hauser L."/>
            <person name="Kyrpides N."/>
            <person name="Ivanova N."/>
            <person name="Pagani I."/>
            <person name="Brambilla E.-M."/>
            <person name="Klenk H.-P."/>
            <person name="Woyke T."/>
        </authorList>
    </citation>
    <scope>NUCLEOTIDE SEQUENCE [LARGE SCALE GENOMIC DNA]</scope>
    <source>
        <strain evidence="2 3">XJ-54</strain>
    </source>
</reference>
<dbReference type="GO" id="GO:0042545">
    <property type="term" value="P:cell wall modification"/>
    <property type="evidence" value="ECO:0007669"/>
    <property type="project" value="TreeGrafter"/>
</dbReference>
<dbReference type="eggNOG" id="COG2129">
    <property type="taxonomic scope" value="Bacteria"/>
</dbReference>
<dbReference type="PANTHER" id="PTHR12905">
    <property type="entry name" value="METALLOPHOSPHOESTERASE"/>
    <property type="match status" value="1"/>
</dbReference>
<dbReference type="AlphaFoldDB" id="I0V6Y2"/>
<dbReference type="EMBL" id="JH636049">
    <property type="protein sequence ID" value="EID55885.1"/>
    <property type="molecule type" value="Genomic_DNA"/>
</dbReference>
<dbReference type="STRING" id="882086.SacxiDRAFT_3692"/>
<dbReference type="Proteomes" id="UP000004691">
    <property type="component" value="Unassembled WGS sequence"/>
</dbReference>
<sequence>MRTGGRLAWHRPCTKGTSVSPVRVHVVSDVHGNAEALARAGEGADALIVLGDLLDFIDYHDHGSGIFGRLFGADNVSAFARLRREGTRSEIGAFVRSLWASLDDPAAAVDEAVREQYAELFPAMTAPTYAIPGNVDAPALWPEYAAEGLHLVDGLVTEIGGLRFGFVGGSLLPDGAVPTSNAVWRPHLLSRVEFDDRVARLRDIDVLCSHIPPSVPELIFDVVSRRLEAGSRSLLDLVRSEQPRWSLFGHVHQPLSKGARVGRTECRNVGHFQRTATPYVLRW</sequence>
<protein>
    <submittedName>
        <fullName evidence="2">Putative phosphoesterase, ICC</fullName>
    </submittedName>
</protein>
<dbReference type="Pfam" id="PF00149">
    <property type="entry name" value="Metallophos"/>
    <property type="match status" value="1"/>
</dbReference>
<keyword evidence="3" id="KW-1185">Reference proteome</keyword>
<dbReference type="InterPro" id="IPR004843">
    <property type="entry name" value="Calcineurin-like_PHP"/>
</dbReference>
<dbReference type="PANTHER" id="PTHR12905:SF0">
    <property type="entry name" value="CALCINEURIN-LIKE PHOSPHOESTERASE DOMAIN-CONTAINING PROTEIN"/>
    <property type="match status" value="1"/>
</dbReference>
<dbReference type="InterPro" id="IPR051693">
    <property type="entry name" value="UPF0046_metallophosphoest"/>
</dbReference>
<accession>I0V6Y2</accession>
<organism evidence="2 3">
    <name type="scientific">Saccharomonospora xinjiangensis XJ-54</name>
    <dbReference type="NCBI Taxonomy" id="882086"/>
    <lineage>
        <taxon>Bacteria</taxon>
        <taxon>Bacillati</taxon>
        <taxon>Actinomycetota</taxon>
        <taxon>Actinomycetes</taxon>
        <taxon>Pseudonocardiales</taxon>
        <taxon>Pseudonocardiaceae</taxon>
        <taxon>Saccharomonospora</taxon>
    </lineage>
</organism>
<feature type="domain" description="Calcineurin-like phosphoesterase" evidence="1">
    <location>
        <begin position="23"/>
        <end position="254"/>
    </location>
</feature>